<evidence type="ECO:0000256" key="14">
    <source>
        <dbReference type="SAM" id="Phobius"/>
    </source>
</evidence>
<feature type="transmembrane region" description="Helical" evidence="14">
    <location>
        <begin position="53"/>
        <end position="76"/>
    </location>
</feature>
<dbReference type="SUPFAM" id="SSF55103">
    <property type="entry name" value="FAD-linked oxidases, C-terminal domain"/>
    <property type="match status" value="1"/>
</dbReference>
<evidence type="ECO:0000256" key="11">
    <source>
        <dbReference type="ARBA" id="ARBA00055809"/>
    </source>
</evidence>
<dbReference type="SUPFAM" id="SSF56176">
    <property type="entry name" value="FAD-binding/transporter-associated domain-like"/>
    <property type="match status" value="1"/>
</dbReference>
<dbReference type="OrthoDB" id="7786253at2759"/>
<comment type="subcellular location">
    <subcellularLocation>
        <location evidence="2">Mitochondrion</location>
    </subcellularLocation>
</comment>
<evidence type="ECO:0000256" key="12">
    <source>
        <dbReference type="ARBA" id="ARBA00083446"/>
    </source>
</evidence>
<dbReference type="GO" id="GO:0004458">
    <property type="term" value="F:D-lactate dehydrogenase (cytochrome) activity"/>
    <property type="evidence" value="ECO:0007669"/>
    <property type="project" value="UniProtKB-EC"/>
</dbReference>
<feature type="region of interest" description="Disordered" evidence="13">
    <location>
        <begin position="31"/>
        <end position="51"/>
    </location>
</feature>
<dbReference type="InterPro" id="IPR016171">
    <property type="entry name" value="Vanillyl_alc_oxidase_C-sub2"/>
</dbReference>
<keyword evidence="14" id="KW-0472">Membrane</keyword>
<dbReference type="KEGG" id="ncs:NCAS_0A14210"/>
<keyword evidence="7" id="KW-0560">Oxidoreductase</keyword>
<dbReference type="Gene3D" id="3.30.465.10">
    <property type="match status" value="1"/>
</dbReference>
<dbReference type="FunCoup" id="G0V929">
    <property type="interactions" value="240"/>
</dbReference>
<name>G0V929_NAUCA</name>
<dbReference type="FunFam" id="3.30.465.10:FF:000038">
    <property type="entry name" value="D-lactate dehydrogenase"/>
    <property type="match status" value="1"/>
</dbReference>
<dbReference type="InterPro" id="IPR016166">
    <property type="entry name" value="FAD-bd_PCMH"/>
</dbReference>
<sequence length="600" mass="66527">MLLTTPMRRQLTNLVTKPSLKRLAGSSITARRLYAKPTPTSPPPPKDENGTPWLGYFFTTTIAASLGYIMATTLTFEKDKTISSLIPNPSLANAIENEARSTAPLDSLQPPNYIQDEEKIQAVLKQLQSVLGNNPENYSMHEGELNSHSDTEFNTHHPNDDQRPRIILFPHNTEEISQLLKICNENDVPVVPFSGGTSLEGHFIPTRRNCTVTIDISKYMNQIIKLNKKDLDVVVQGGVEWEELNEFLKDEGLMFGCDPGPGAQIAGCVADSCSGTNAYRYGTMKEQVVNLTVVLPDGTIVKTKGRPRKSSAGYNLNGLFTGSEGTLGIMTEVTVKCHVIPKFETVAVVAFPTVGDAAECVSNVIQSGIQLTAMELLDNNMMHLINKGGATSRTDWIEKPTVFFRIGGHTQKTIDDLVSEVEKLAKSNKCQNFEFAKDEDEKVELWEARKVALWSVLDAGRNTDPKARVWTTDVAVPLSQLPQTIEKTKQEMDKSKLINAIVGHVGDGNFHSFIIYRNADERKKCEKLVENMVHRALEVEGTCTGEHGVGIGKREFMLSELGQTPVDLMRKVKLAIDPKRIMNPDKIFKIDPKEPSDDYV</sequence>
<comment type="catalytic activity">
    <reaction evidence="10">
        <text>(R)-lactate + 2 Fe(III)-[cytochrome c] = 2 Fe(II)-[cytochrome c] + pyruvate + 2 H(+)</text>
        <dbReference type="Rhea" id="RHEA:13521"/>
        <dbReference type="Rhea" id="RHEA-COMP:10350"/>
        <dbReference type="Rhea" id="RHEA-COMP:14399"/>
        <dbReference type="ChEBI" id="CHEBI:15361"/>
        <dbReference type="ChEBI" id="CHEBI:15378"/>
        <dbReference type="ChEBI" id="CHEBI:16004"/>
        <dbReference type="ChEBI" id="CHEBI:29033"/>
        <dbReference type="ChEBI" id="CHEBI:29034"/>
        <dbReference type="EC" id="1.1.2.4"/>
    </reaction>
</comment>
<dbReference type="OMA" id="GQGFEWA"/>
<dbReference type="GeneID" id="96901455"/>
<reference key="2">
    <citation type="submission" date="2011-08" db="EMBL/GenBank/DDBJ databases">
        <title>Genome sequence of Naumovozyma castellii.</title>
        <authorList>
            <person name="Gordon J.L."/>
            <person name="Armisen D."/>
            <person name="Proux-Wera E."/>
            <person name="OhEigeartaigh S.S."/>
            <person name="Byrne K.P."/>
            <person name="Wolfe K.H."/>
        </authorList>
    </citation>
    <scope>NUCLEOTIDE SEQUENCE</scope>
    <source>
        <strain>Type strain:CBS 4309</strain>
    </source>
</reference>
<evidence type="ECO:0000256" key="5">
    <source>
        <dbReference type="ARBA" id="ARBA00022827"/>
    </source>
</evidence>
<dbReference type="GO" id="GO:0008720">
    <property type="term" value="F:D-lactate dehydrogenase (NAD+) activity"/>
    <property type="evidence" value="ECO:0007669"/>
    <property type="project" value="TreeGrafter"/>
</dbReference>
<dbReference type="InterPro" id="IPR004113">
    <property type="entry name" value="FAD-bd_oxidored_4_C"/>
</dbReference>
<dbReference type="Gene3D" id="1.10.45.10">
    <property type="entry name" value="Vanillyl-alcohol Oxidase, Chain A, domain 4"/>
    <property type="match status" value="1"/>
</dbReference>
<evidence type="ECO:0000256" key="4">
    <source>
        <dbReference type="ARBA" id="ARBA00022630"/>
    </source>
</evidence>
<dbReference type="GO" id="GO:1903457">
    <property type="term" value="P:lactate catabolic process"/>
    <property type="evidence" value="ECO:0007669"/>
    <property type="project" value="EnsemblFungi"/>
</dbReference>
<dbReference type="Proteomes" id="UP000001640">
    <property type="component" value="Chromosome 1"/>
</dbReference>
<proteinExistence type="inferred from homology"/>
<keyword evidence="8" id="KW-0496">Mitochondrion</keyword>
<keyword evidence="6" id="KW-0809">Transit peptide</keyword>
<keyword evidence="5" id="KW-0274">FAD</keyword>
<dbReference type="FunFam" id="1.10.45.10:FF:000001">
    <property type="entry name" value="D-lactate dehydrogenase mitochondrial"/>
    <property type="match status" value="1"/>
</dbReference>
<evidence type="ECO:0000256" key="3">
    <source>
        <dbReference type="ARBA" id="ARBA00008000"/>
    </source>
</evidence>
<dbReference type="Pfam" id="PF02913">
    <property type="entry name" value="FAD-oxidase_C"/>
    <property type="match status" value="1"/>
</dbReference>
<dbReference type="Gene3D" id="3.30.70.2740">
    <property type="match status" value="1"/>
</dbReference>
<evidence type="ECO:0000256" key="10">
    <source>
        <dbReference type="ARBA" id="ARBA00051436"/>
    </source>
</evidence>
<keyword evidence="17" id="KW-1185">Reference proteome</keyword>
<dbReference type="InParanoid" id="G0V929"/>
<comment type="similarity">
    <text evidence="3">Belongs to the FAD-binding oxidoreductase/transferase type 4 family.</text>
</comment>
<feature type="region of interest" description="Disordered" evidence="13">
    <location>
        <begin position="133"/>
        <end position="159"/>
    </location>
</feature>
<dbReference type="InterPro" id="IPR016169">
    <property type="entry name" value="FAD-bd_PCMH_sub2"/>
</dbReference>
<dbReference type="FunFam" id="3.30.70.2740:FF:000001">
    <property type="entry name" value="D-lactate dehydrogenase mitochondrial"/>
    <property type="match status" value="1"/>
</dbReference>
<keyword evidence="14" id="KW-1133">Transmembrane helix</keyword>
<keyword evidence="4" id="KW-0285">Flavoprotein</keyword>
<dbReference type="RefSeq" id="XP_003674358.1">
    <property type="nucleotide sequence ID" value="XM_003674310.1"/>
</dbReference>
<feature type="domain" description="FAD-binding PCMH-type" evidence="15">
    <location>
        <begin position="159"/>
        <end position="340"/>
    </location>
</feature>
<dbReference type="HOGENOM" id="CLU_017779_3_3_1"/>
<dbReference type="PANTHER" id="PTHR11748">
    <property type="entry name" value="D-LACTATE DEHYDROGENASE"/>
    <property type="match status" value="1"/>
</dbReference>
<feature type="compositionally biased region" description="Basic and acidic residues" evidence="13">
    <location>
        <begin position="139"/>
        <end position="159"/>
    </location>
</feature>
<comment type="cofactor">
    <cofactor evidence="1">
        <name>FAD</name>
        <dbReference type="ChEBI" id="CHEBI:57692"/>
    </cofactor>
</comment>
<dbReference type="InterPro" id="IPR006094">
    <property type="entry name" value="Oxid_FAD_bind_N"/>
</dbReference>
<dbReference type="eggNOG" id="KOG1231">
    <property type="taxonomic scope" value="Eukaryota"/>
</dbReference>
<dbReference type="GO" id="GO:0005743">
    <property type="term" value="C:mitochondrial inner membrane"/>
    <property type="evidence" value="ECO:0007669"/>
    <property type="project" value="EnsemblFungi"/>
</dbReference>
<evidence type="ECO:0000256" key="2">
    <source>
        <dbReference type="ARBA" id="ARBA00004173"/>
    </source>
</evidence>
<evidence type="ECO:0000256" key="6">
    <source>
        <dbReference type="ARBA" id="ARBA00022946"/>
    </source>
</evidence>
<dbReference type="EC" id="1.1.2.4" evidence="9"/>
<dbReference type="PROSITE" id="PS51387">
    <property type="entry name" value="FAD_PCMH"/>
    <property type="match status" value="1"/>
</dbReference>
<dbReference type="GO" id="GO:0071949">
    <property type="term" value="F:FAD binding"/>
    <property type="evidence" value="ECO:0007669"/>
    <property type="project" value="InterPro"/>
</dbReference>
<keyword evidence="14" id="KW-0812">Transmembrane</keyword>
<evidence type="ECO:0000313" key="16">
    <source>
        <dbReference type="EMBL" id="CCC67979.1"/>
    </source>
</evidence>
<dbReference type="InterPro" id="IPR016164">
    <property type="entry name" value="FAD-linked_Oxase-like_C"/>
</dbReference>
<evidence type="ECO:0000313" key="17">
    <source>
        <dbReference type="Proteomes" id="UP000001640"/>
    </source>
</evidence>
<gene>
    <name evidence="16" type="primary">NCAS0A14210</name>
    <name evidence="16" type="ordered locus">NCAS_0A14210</name>
</gene>
<protein>
    <recommendedName>
        <fullName evidence="9">D-lactate dehydrogenase (cytochrome)</fullName>
        <ecNumber evidence="9">1.1.2.4</ecNumber>
    </recommendedName>
    <alternativeName>
        <fullName evidence="12">D-lactate ferricytochrome C oxidoreductase</fullName>
    </alternativeName>
</protein>
<dbReference type="AlphaFoldDB" id="G0V929"/>
<reference evidence="16 17" key="1">
    <citation type="journal article" date="2011" name="Proc. Natl. Acad. Sci. U.S.A.">
        <title>Evolutionary erosion of yeast sex chromosomes by mating-type switching accidents.</title>
        <authorList>
            <person name="Gordon J.L."/>
            <person name="Armisen D."/>
            <person name="Proux-Wera E."/>
            <person name="Oheigeartaigh S.S."/>
            <person name="Byrne K.P."/>
            <person name="Wolfe K.H."/>
        </authorList>
    </citation>
    <scope>NUCLEOTIDE SEQUENCE [LARGE SCALE GENOMIC DNA]</scope>
    <source>
        <strain evidence="17">ATCC 76901 / BCRC 22586 / CBS 4309 / NBRC 1992 / NRRL Y-12630</strain>
    </source>
</reference>
<dbReference type="InterPro" id="IPR036318">
    <property type="entry name" value="FAD-bd_PCMH-like_sf"/>
</dbReference>
<accession>G0V929</accession>
<dbReference type="PANTHER" id="PTHR11748:SF111">
    <property type="entry name" value="D-LACTATE DEHYDROGENASE, MITOCHONDRIAL-RELATED"/>
    <property type="match status" value="1"/>
</dbReference>
<evidence type="ECO:0000256" key="1">
    <source>
        <dbReference type="ARBA" id="ARBA00001974"/>
    </source>
</evidence>
<organism evidence="16 17">
    <name type="scientific">Naumovozyma castellii</name>
    <name type="common">Yeast</name>
    <name type="synonym">Saccharomyces castellii</name>
    <dbReference type="NCBI Taxonomy" id="27288"/>
    <lineage>
        <taxon>Eukaryota</taxon>
        <taxon>Fungi</taxon>
        <taxon>Dikarya</taxon>
        <taxon>Ascomycota</taxon>
        <taxon>Saccharomycotina</taxon>
        <taxon>Saccharomycetes</taxon>
        <taxon>Saccharomycetales</taxon>
        <taxon>Saccharomycetaceae</taxon>
        <taxon>Naumovozyma</taxon>
    </lineage>
</organism>
<dbReference type="STRING" id="1064592.G0V929"/>
<evidence type="ECO:0000256" key="9">
    <source>
        <dbReference type="ARBA" id="ARBA00038897"/>
    </source>
</evidence>
<evidence type="ECO:0000259" key="15">
    <source>
        <dbReference type="PROSITE" id="PS51387"/>
    </source>
</evidence>
<comment type="function">
    <text evidence="11">Catalyzes the stereospecific oxidation of D-lactate to pyruvate.</text>
</comment>
<evidence type="ECO:0000256" key="7">
    <source>
        <dbReference type="ARBA" id="ARBA00023002"/>
    </source>
</evidence>
<evidence type="ECO:0000256" key="8">
    <source>
        <dbReference type="ARBA" id="ARBA00023128"/>
    </source>
</evidence>
<evidence type="ECO:0000256" key="13">
    <source>
        <dbReference type="SAM" id="MobiDB-lite"/>
    </source>
</evidence>
<dbReference type="Pfam" id="PF01565">
    <property type="entry name" value="FAD_binding_4"/>
    <property type="match status" value="1"/>
</dbReference>
<dbReference type="EMBL" id="HE576752">
    <property type="protein sequence ID" value="CCC67979.1"/>
    <property type="molecule type" value="Genomic_DNA"/>
</dbReference>